<name>A0A6B8KF28_9HYPH</name>
<dbReference type="PANTHER" id="PTHR11986">
    <property type="entry name" value="AMINOTRANSFERASE CLASS III"/>
    <property type="match status" value="1"/>
</dbReference>
<keyword evidence="6" id="KW-0808">Transferase</keyword>
<dbReference type="EMBL" id="CP046052">
    <property type="protein sequence ID" value="QGM47074.1"/>
    <property type="molecule type" value="Genomic_DNA"/>
</dbReference>
<keyword evidence="7" id="KW-1185">Reference proteome</keyword>
<dbReference type="KEGG" id="mhey:H2LOC_016020"/>
<dbReference type="InterPro" id="IPR015422">
    <property type="entry name" value="PyrdxlP-dep_Trfase_small"/>
</dbReference>
<dbReference type="Proteomes" id="UP000309061">
    <property type="component" value="Chromosome"/>
</dbReference>
<reference evidence="6 7" key="1">
    <citation type="submission" date="2019-11" db="EMBL/GenBank/DDBJ databases">
        <title>The genome sequence of Methylocystis heyeri.</title>
        <authorList>
            <person name="Oshkin I.Y."/>
            <person name="Miroshnikov K."/>
            <person name="Dedysh S.N."/>
        </authorList>
    </citation>
    <scope>NUCLEOTIDE SEQUENCE [LARGE SCALE GENOMIC DNA]</scope>
    <source>
        <strain evidence="6 7">H2</strain>
    </source>
</reference>
<feature type="region of interest" description="Disordered" evidence="5">
    <location>
        <begin position="1"/>
        <end position="21"/>
    </location>
</feature>
<evidence type="ECO:0000256" key="4">
    <source>
        <dbReference type="RuleBase" id="RU003560"/>
    </source>
</evidence>
<evidence type="ECO:0000256" key="2">
    <source>
        <dbReference type="ARBA" id="ARBA00022576"/>
    </source>
</evidence>
<organism evidence="6 7">
    <name type="scientific">Methylocystis heyeri</name>
    <dbReference type="NCBI Taxonomy" id="391905"/>
    <lineage>
        <taxon>Bacteria</taxon>
        <taxon>Pseudomonadati</taxon>
        <taxon>Pseudomonadota</taxon>
        <taxon>Alphaproteobacteria</taxon>
        <taxon>Hyphomicrobiales</taxon>
        <taxon>Methylocystaceae</taxon>
        <taxon>Methylocystis</taxon>
    </lineage>
</organism>
<keyword evidence="3 4" id="KW-0663">Pyridoxal phosphate</keyword>
<evidence type="ECO:0000256" key="3">
    <source>
        <dbReference type="ARBA" id="ARBA00022898"/>
    </source>
</evidence>
<dbReference type="RefSeq" id="WP_154331688.1">
    <property type="nucleotide sequence ID" value="NZ_CP046052.1"/>
</dbReference>
<gene>
    <name evidence="6" type="ORF">H2LOC_016020</name>
</gene>
<dbReference type="PANTHER" id="PTHR11986:SF113">
    <property type="entry name" value="SUCCINYLORNITHINE TRANSAMINASE"/>
    <property type="match status" value="1"/>
</dbReference>
<proteinExistence type="inferred from homology"/>
<dbReference type="GO" id="GO:0008483">
    <property type="term" value="F:transaminase activity"/>
    <property type="evidence" value="ECO:0007669"/>
    <property type="project" value="UniProtKB-KW"/>
</dbReference>
<dbReference type="InterPro" id="IPR005814">
    <property type="entry name" value="Aminotrans_3"/>
</dbReference>
<comment type="similarity">
    <text evidence="4">Belongs to the class-III pyridoxal-phosphate-dependent aminotransferase family.</text>
</comment>
<dbReference type="GO" id="GO:0030170">
    <property type="term" value="F:pyridoxal phosphate binding"/>
    <property type="evidence" value="ECO:0007669"/>
    <property type="project" value="InterPro"/>
</dbReference>
<accession>A0A6B8KF28</accession>
<dbReference type="InterPro" id="IPR015424">
    <property type="entry name" value="PyrdxlP-dep_Trfase"/>
</dbReference>
<evidence type="ECO:0000313" key="7">
    <source>
        <dbReference type="Proteomes" id="UP000309061"/>
    </source>
</evidence>
<dbReference type="AlphaFoldDB" id="A0A6B8KF28"/>
<dbReference type="SUPFAM" id="SSF53383">
    <property type="entry name" value="PLP-dependent transferases"/>
    <property type="match status" value="1"/>
</dbReference>
<sequence>MSGASSDSANEHSDRIETVVASDGSVVRGPLDFSGSSLGFPEKSAGSAQLGDEPFRAPELALDTAGLSDALCAKIASVSFGHRAFLFDSEAEAWRCAVETMRRHHRIGGRPKRRRLIVCAGVSDGPGGLPPGLEGDDEITLLQTDHPGRLATEIDNRAAGILIAPVRTKAGFEIVPPEMLARLRETADEYGLVLAFDESVCGLGRTGMLWAHEWAGVAPDVMVALHRHGNASPLAALVVTQKVARGAPGRPTFVDRAALLAGHALVDALATPGFLEQAQNRSWRLEDRLAALFYKRRGAFTARDGIGLMQGLACPGGAEPVRAMLAECGLLTRAMGSFLGLFPRLTVEESEIDAAASIIDAVCARETQ</sequence>
<evidence type="ECO:0000256" key="1">
    <source>
        <dbReference type="ARBA" id="ARBA00001933"/>
    </source>
</evidence>
<dbReference type="InterPro" id="IPR015421">
    <property type="entry name" value="PyrdxlP-dep_Trfase_major"/>
</dbReference>
<dbReference type="GO" id="GO:0042802">
    <property type="term" value="F:identical protein binding"/>
    <property type="evidence" value="ECO:0007669"/>
    <property type="project" value="TreeGrafter"/>
</dbReference>
<protein>
    <submittedName>
        <fullName evidence="6">Aminotransferase class III-fold pyridoxal phosphate-dependent enzyme</fullName>
    </submittedName>
</protein>
<dbReference type="Gene3D" id="3.90.1150.10">
    <property type="entry name" value="Aspartate Aminotransferase, domain 1"/>
    <property type="match status" value="1"/>
</dbReference>
<keyword evidence="2 6" id="KW-0032">Aminotransferase</keyword>
<comment type="cofactor">
    <cofactor evidence="1">
        <name>pyridoxal 5'-phosphate</name>
        <dbReference type="ChEBI" id="CHEBI:597326"/>
    </cofactor>
</comment>
<evidence type="ECO:0000256" key="5">
    <source>
        <dbReference type="SAM" id="MobiDB-lite"/>
    </source>
</evidence>
<dbReference type="InterPro" id="IPR050103">
    <property type="entry name" value="Class-III_PLP-dep_AT"/>
</dbReference>
<dbReference type="Pfam" id="PF00202">
    <property type="entry name" value="Aminotran_3"/>
    <property type="match status" value="1"/>
</dbReference>
<dbReference type="Gene3D" id="3.40.640.10">
    <property type="entry name" value="Type I PLP-dependent aspartate aminotransferase-like (Major domain)"/>
    <property type="match status" value="1"/>
</dbReference>
<evidence type="ECO:0000313" key="6">
    <source>
        <dbReference type="EMBL" id="QGM47074.1"/>
    </source>
</evidence>
<dbReference type="OrthoDB" id="8447891at2"/>